<gene>
    <name evidence="11" type="ORF">EI42_01842</name>
</gene>
<evidence type="ECO:0000256" key="6">
    <source>
        <dbReference type="ARBA" id="ARBA00022692"/>
    </source>
</evidence>
<dbReference type="AlphaFoldDB" id="A0A326U9P0"/>
<dbReference type="PANTHER" id="PTHR32243:SF50">
    <property type="entry name" value="MALTOSE_MALTODEXTRIN TRANSPORT SYSTEM PERMEASE PROTEIN MALG"/>
    <property type="match status" value="1"/>
</dbReference>
<evidence type="ECO:0000313" key="11">
    <source>
        <dbReference type="EMBL" id="PZW32750.1"/>
    </source>
</evidence>
<comment type="subcellular location">
    <subcellularLocation>
        <location evidence="1 9">Cell membrane</location>
        <topology evidence="1 9">Multi-pass membrane protein</topology>
    </subcellularLocation>
</comment>
<feature type="transmembrane region" description="Helical" evidence="9">
    <location>
        <begin position="95"/>
        <end position="124"/>
    </location>
</feature>
<evidence type="ECO:0000256" key="5">
    <source>
        <dbReference type="ARBA" id="ARBA00022597"/>
    </source>
</evidence>
<evidence type="ECO:0000256" key="7">
    <source>
        <dbReference type="ARBA" id="ARBA00022989"/>
    </source>
</evidence>
<dbReference type="OrthoDB" id="9794684at2"/>
<dbReference type="RefSeq" id="WP_111321080.1">
    <property type="nucleotide sequence ID" value="NZ_BIFX01000002.1"/>
</dbReference>
<dbReference type="InterPro" id="IPR000515">
    <property type="entry name" value="MetI-like"/>
</dbReference>
<comment type="caution">
    <text evidence="11">The sequence shown here is derived from an EMBL/GenBank/DDBJ whole genome shotgun (WGS) entry which is preliminary data.</text>
</comment>
<dbReference type="Pfam" id="PF00528">
    <property type="entry name" value="BPD_transp_1"/>
    <property type="match status" value="1"/>
</dbReference>
<evidence type="ECO:0000256" key="3">
    <source>
        <dbReference type="ARBA" id="ARBA00022448"/>
    </source>
</evidence>
<organism evidence="11 12">
    <name type="scientific">Thermosporothrix hazakensis</name>
    <dbReference type="NCBI Taxonomy" id="644383"/>
    <lineage>
        <taxon>Bacteria</taxon>
        <taxon>Bacillati</taxon>
        <taxon>Chloroflexota</taxon>
        <taxon>Ktedonobacteria</taxon>
        <taxon>Ktedonobacterales</taxon>
        <taxon>Thermosporotrichaceae</taxon>
        <taxon>Thermosporothrix</taxon>
    </lineage>
</organism>
<evidence type="ECO:0000313" key="12">
    <source>
        <dbReference type="Proteomes" id="UP000248806"/>
    </source>
</evidence>
<proteinExistence type="inferred from homology"/>
<name>A0A326U9P0_THEHA</name>
<keyword evidence="8 9" id="KW-0472">Membrane</keyword>
<dbReference type="EMBL" id="QKUF01000004">
    <property type="protein sequence ID" value="PZW32750.1"/>
    <property type="molecule type" value="Genomic_DNA"/>
</dbReference>
<dbReference type="Gene3D" id="1.10.3720.10">
    <property type="entry name" value="MetI-like"/>
    <property type="match status" value="1"/>
</dbReference>
<dbReference type="GO" id="GO:0015423">
    <property type="term" value="F:ABC-type maltose transporter activity"/>
    <property type="evidence" value="ECO:0007669"/>
    <property type="project" value="TreeGrafter"/>
</dbReference>
<keyword evidence="4" id="KW-1003">Cell membrane</keyword>
<dbReference type="SUPFAM" id="SSF161098">
    <property type="entry name" value="MetI-like"/>
    <property type="match status" value="1"/>
</dbReference>
<dbReference type="InterPro" id="IPR035906">
    <property type="entry name" value="MetI-like_sf"/>
</dbReference>
<evidence type="ECO:0000256" key="2">
    <source>
        <dbReference type="ARBA" id="ARBA00009047"/>
    </source>
</evidence>
<reference evidence="11 12" key="1">
    <citation type="submission" date="2018-06" db="EMBL/GenBank/DDBJ databases">
        <title>Genomic Encyclopedia of Archaeal and Bacterial Type Strains, Phase II (KMG-II): from individual species to whole genera.</title>
        <authorList>
            <person name="Goeker M."/>
        </authorList>
    </citation>
    <scope>NUCLEOTIDE SEQUENCE [LARGE SCALE GENOMIC DNA]</scope>
    <source>
        <strain evidence="11 12">ATCC BAA-1881</strain>
    </source>
</reference>
<keyword evidence="6 9" id="KW-0812">Transmembrane</keyword>
<dbReference type="GO" id="GO:0042956">
    <property type="term" value="P:maltodextrin transmembrane transport"/>
    <property type="evidence" value="ECO:0007669"/>
    <property type="project" value="TreeGrafter"/>
</dbReference>
<keyword evidence="12" id="KW-1185">Reference proteome</keyword>
<feature type="transmembrane region" description="Helical" evidence="9">
    <location>
        <begin position="213"/>
        <end position="238"/>
    </location>
</feature>
<accession>A0A326U9P0</accession>
<evidence type="ECO:0000256" key="1">
    <source>
        <dbReference type="ARBA" id="ARBA00004651"/>
    </source>
</evidence>
<feature type="transmembrane region" description="Helical" evidence="9">
    <location>
        <begin position="274"/>
        <end position="295"/>
    </location>
</feature>
<sequence>MNDIVAEEAAVAASTSAKTTRRPLRKRRAGVLGGVKLALTYAFLIVMAIFALFPIYFVVQASLAGGQNLYSTDLHLLPVQPTLDNYVYAFTKEPLFAWLLNTLLVCGLSTLYGLVASMTGAYALSRARFRGRQLTLTLLLVLQAFPGLLALVAYYYLLQFLQLMDTAPLLGLAIVYAASSIVFSCWNIKGYFDTIPVELEQAALIDGASPWQAFWKITLPLALPALAASALLIFIGGWSEFAVANVLLNANEDGSNLTFILGLYRLQSDFRTPWGYFAATSIIFSVPLIAIFLYAQRFFRSGLTIGGVKG</sequence>
<evidence type="ECO:0000259" key="10">
    <source>
        <dbReference type="PROSITE" id="PS50928"/>
    </source>
</evidence>
<dbReference type="InterPro" id="IPR050901">
    <property type="entry name" value="BP-dep_ABC_trans_perm"/>
</dbReference>
<dbReference type="Proteomes" id="UP000248806">
    <property type="component" value="Unassembled WGS sequence"/>
</dbReference>
<feature type="transmembrane region" description="Helical" evidence="9">
    <location>
        <begin position="31"/>
        <end position="59"/>
    </location>
</feature>
<dbReference type="GO" id="GO:0005886">
    <property type="term" value="C:plasma membrane"/>
    <property type="evidence" value="ECO:0007669"/>
    <property type="project" value="UniProtKB-SubCell"/>
</dbReference>
<dbReference type="PROSITE" id="PS50928">
    <property type="entry name" value="ABC_TM1"/>
    <property type="match status" value="1"/>
</dbReference>
<dbReference type="PANTHER" id="PTHR32243">
    <property type="entry name" value="MALTOSE TRANSPORT SYSTEM PERMEASE-RELATED"/>
    <property type="match status" value="1"/>
</dbReference>
<evidence type="ECO:0000256" key="8">
    <source>
        <dbReference type="ARBA" id="ARBA00023136"/>
    </source>
</evidence>
<evidence type="ECO:0000256" key="9">
    <source>
        <dbReference type="RuleBase" id="RU363032"/>
    </source>
</evidence>
<protein>
    <submittedName>
        <fullName evidence="11">Arabinogalactan oligomer/maltooligosaccharide transport system permease protein</fullName>
    </submittedName>
</protein>
<keyword evidence="5" id="KW-0762">Sugar transport</keyword>
<keyword evidence="3 9" id="KW-0813">Transport</keyword>
<comment type="similarity">
    <text evidence="2">Belongs to the binding-protein-dependent transport system permease family. MalFG subfamily.</text>
</comment>
<evidence type="ECO:0000256" key="4">
    <source>
        <dbReference type="ARBA" id="ARBA00022475"/>
    </source>
</evidence>
<feature type="transmembrane region" description="Helical" evidence="9">
    <location>
        <begin position="136"/>
        <end position="157"/>
    </location>
</feature>
<feature type="domain" description="ABC transmembrane type-1" evidence="10">
    <location>
        <begin position="99"/>
        <end position="295"/>
    </location>
</feature>
<keyword evidence="7 9" id="KW-1133">Transmembrane helix</keyword>
<dbReference type="CDD" id="cd06261">
    <property type="entry name" value="TM_PBP2"/>
    <property type="match status" value="1"/>
</dbReference>
<feature type="transmembrane region" description="Helical" evidence="9">
    <location>
        <begin position="169"/>
        <end position="192"/>
    </location>
</feature>